<evidence type="ECO:0000313" key="1">
    <source>
        <dbReference type="Proteomes" id="UP000887576"/>
    </source>
</evidence>
<dbReference type="WBParaSite" id="JU765_v2.g12098.t1">
    <property type="protein sequence ID" value="JU765_v2.g12098.t1"/>
    <property type="gene ID" value="JU765_v2.g12098"/>
</dbReference>
<evidence type="ECO:0000313" key="2">
    <source>
        <dbReference type="WBParaSite" id="JU765_v2.g12098.t1"/>
    </source>
</evidence>
<proteinExistence type="predicted"/>
<accession>A0AC34Q1V9</accession>
<dbReference type="Proteomes" id="UP000887576">
    <property type="component" value="Unplaced"/>
</dbReference>
<protein>
    <submittedName>
        <fullName evidence="2">Mitochondrial Rho GTPase</fullName>
    </submittedName>
</protein>
<name>A0AC34Q1V9_9BILA</name>
<organism evidence="1 2">
    <name type="scientific">Panagrolaimus sp. JU765</name>
    <dbReference type="NCBI Taxonomy" id="591449"/>
    <lineage>
        <taxon>Eukaryota</taxon>
        <taxon>Metazoa</taxon>
        <taxon>Ecdysozoa</taxon>
        <taxon>Nematoda</taxon>
        <taxon>Chromadorea</taxon>
        <taxon>Rhabditida</taxon>
        <taxon>Tylenchina</taxon>
        <taxon>Panagrolaimomorpha</taxon>
        <taxon>Panagrolaimoidea</taxon>
        <taxon>Panagrolaimidae</taxon>
        <taxon>Panagrolaimus</taxon>
    </lineage>
</organism>
<sequence>MPIQDSGGRVDVQILVLGDDGVGKTSLIMALVEDAFCSDVPARIDRVIIPPDVSPERVVTSIVDYSAREQSEADLLSEIRSSNVICLVYAVDNEKSVERISTYWLKLIQETLGSDHDTPVILVGNKSDKLNATGNMNKVLPIMNEFAEIETCVECSAKTMTNISEIFYYAQKAVVYPVKPLYSAEDKDLTLKCRKALVHIFKLSDFDNDGLLSDQELNEFQTRCFDMPLSDIAIEEVKNAVLSVNSKGVMDDCLTLDGFLHLHQLFIQRGRHETTWAILKRFGYNQNLQLRESYLYPSINIPSGSSVEFSEEGVKFLLGLFFKYDEDKDGNLSQTELTSLFSVCPTMSWTVEQLSSVETTSSGWVTKRGYMALWTMNAFLNVTLTMEQLAYLGFNVAFRSQLAALRITRDRRIDIQEKSTTRKVFQCHVIGAKDAGKTVFCRSFVGKTLLEIQRMNKRQLTPYVINTVTVKGSEKYLLLQEVDIYSTADTLTTYETSADVICLLYDGTAADSFSYCAQIYLKYFHRTKVPVLFIKTKVTGNYEVEQNFELSPMEFCKIYGLPPPIAFPTSDIGREDSPVYAVLATMAVYPHLKHVYHYFDSKLFSLPRITFGASMALLAGFLLYKNIYV</sequence>
<reference evidence="2" key="1">
    <citation type="submission" date="2022-11" db="UniProtKB">
        <authorList>
            <consortium name="WormBaseParasite"/>
        </authorList>
    </citation>
    <scope>IDENTIFICATION</scope>
</reference>